<accession>A0ACA9MJU4</accession>
<evidence type="ECO:0000313" key="2">
    <source>
        <dbReference type="Proteomes" id="UP000789920"/>
    </source>
</evidence>
<sequence length="84" mass="9426">ITQFITLILTMLKNLGYENTEANPPPRSENVETHANLEPKNAVAKTQNIATEQFLNDGQDDQSICEVILSDQEDEKTSDNMYSP</sequence>
<keyword evidence="2" id="KW-1185">Reference proteome</keyword>
<protein>
    <submittedName>
        <fullName evidence="1">18587_t:CDS:1</fullName>
    </submittedName>
</protein>
<organism evidence="1 2">
    <name type="scientific">Racocetra persica</name>
    <dbReference type="NCBI Taxonomy" id="160502"/>
    <lineage>
        <taxon>Eukaryota</taxon>
        <taxon>Fungi</taxon>
        <taxon>Fungi incertae sedis</taxon>
        <taxon>Mucoromycota</taxon>
        <taxon>Glomeromycotina</taxon>
        <taxon>Glomeromycetes</taxon>
        <taxon>Diversisporales</taxon>
        <taxon>Gigasporaceae</taxon>
        <taxon>Racocetra</taxon>
    </lineage>
</organism>
<evidence type="ECO:0000313" key="1">
    <source>
        <dbReference type="EMBL" id="CAG8594503.1"/>
    </source>
</evidence>
<gene>
    <name evidence="1" type="ORF">RPERSI_LOCUS5674</name>
</gene>
<dbReference type="EMBL" id="CAJVQC010008591">
    <property type="protein sequence ID" value="CAG8594503.1"/>
    <property type="molecule type" value="Genomic_DNA"/>
</dbReference>
<feature type="non-terminal residue" evidence="1">
    <location>
        <position position="1"/>
    </location>
</feature>
<comment type="caution">
    <text evidence="1">The sequence shown here is derived from an EMBL/GenBank/DDBJ whole genome shotgun (WGS) entry which is preliminary data.</text>
</comment>
<dbReference type="Proteomes" id="UP000789920">
    <property type="component" value="Unassembled WGS sequence"/>
</dbReference>
<name>A0ACA9MJU4_9GLOM</name>
<reference evidence="1" key="1">
    <citation type="submission" date="2021-06" db="EMBL/GenBank/DDBJ databases">
        <authorList>
            <person name="Kallberg Y."/>
            <person name="Tangrot J."/>
            <person name="Rosling A."/>
        </authorList>
    </citation>
    <scope>NUCLEOTIDE SEQUENCE</scope>
    <source>
        <strain evidence="1">MA461A</strain>
    </source>
</reference>
<proteinExistence type="predicted"/>